<name>A0ABS7Z493_9SPHI</name>
<keyword evidence="2" id="KW-1185">Reference proteome</keyword>
<dbReference type="Proteomes" id="UP001165302">
    <property type="component" value="Unassembled WGS sequence"/>
</dbReference>
<gene>
    <name evidence="1" type="ORF">IPZ78_04315</name>
</gene>
<proteinExistence type="predicted"/>
<evidence type="ECO:0000313" key="2">
    <source>
        <dbReference type="Proteomes" id="UP001165302"/>
    </source>
</evidence>
<comment type="caution">
    <text evidence="1">The sequence shown here is derived from an EMBL/GenBank/DDBJ whole genome shotgun (WGS) entry which is preliminary data.</text>
</comment>
<dbReference type="PROSITE" id="PS51257">
    <property type="entry name" value="PROKAR_LIPOPROTEIN"/>
    <property type="match status" value="1"/>
</dbReference>
<sequence>MKKFFIYAFLMTVATSCGSKSDDSEPLPTPTNEIETFFKTEVKPAASLPCFQGAYYRKVVSSNDYWLGINGEVSLPTIQFDEDRKNPNKAQQYLDNPSIYMGGNMDGQETDIGLTWEVIRDENGVVSQDRRAFRPFMRRTGHKSGQAALYANAPAQAEYYWYPGDKINMSIEVIENGKVKFIVEGAGKKFETIFECAGYTLTRQGEFKRVNAIDQVSNEGKPAQLSKTSVSGSKWFKTNLVRYQNGKRVHAPMHNERFTSMLCPAVKHFAITQTADEKKIGAEAININAGGF</sequence>
<evidence type="ECO:0008006" key="3">
    <source>
        <dbReference type="Google" id="ProtNLM"/>
    </source>
</evidence>
<accession>A0ABS7Z493</accession>
<organism evidence="1 2">
    <name type="scientific">Sphingobacterium bovistauri</name>
    <dbReference type="NCBI Taxonomy" id="2781959"/>
    <lineage>
        <taxon>Bacteria</taxon>
        <taxon>Pseudomonadati</taxon>
        <taxon>Bacteroidota</taxon>
        <taxon>Sphingobacteriia</taxon>
        <taxon>Sphingobacteriales</taxon>
        <taxon>Sphingobacteriaceae</taxon>
        <taxon>Sphingobacterium</taxon>
    </lineage>
</organism>
<evidence type="ECO:0000313" key="1">
    <source>
        <dbReference type="EMBL" id="MCA5004382.1"/>
    </source>
</evidence>
<reference evidence="1" key="1">
    <citation type="submission" date="2020-10" db="EMBL/GenBank/DDBJ databases">
        <authorList>
            <person name="Lu T."/>
            <person name="Wang Q."/>
            <person name="Han X."/>
        </authorList>
    </citation>
    <scope>NUCLEOTIDE SEQUENCE</scope>
    <source>
        <strain evidence="1">WQ 366</strain>
    </source>
</reference>
<dbReference type="RefSeq" id="WP_225551707.1">
    <property type="nucleotide sequence ID" value="NZ_JADEYP010000005.1"/>
</dbReference>
<protein>
    <recommendedName>
        <fullName evidence="3">Methane oxygenase PmoA</fullName>
    </recommendedName>
</protein>
<dbReference type="EMBL" id="JADEYP010000005">
    <property type="protein sequence ID" value="MCA5004382.1"/>
    <property type="molecule type" value="Genomic_DNA"/>
</dbReference>